<dbReference type="PANTHER" id="PTHR33747:SF1">
    <property type="entry name" value="ADENYLATE CYCLASE-ASSOCIATED CAP C-TERMINAL DOMAIN-CONTAINING PROTEIN"/>
    <property type="match status" value="1"/>
</dbReference>
<dbReference type="SUPFAM" id="SSF103642">
    <property type="entry name" value="Sec-C motif"/>
    <property type="match status" value="1"/>
</dbReference>
<evidence type="ECO:0000313" key="2">
    <source>
        <dbReference type="Proteomes" id="UP001059380"/>
    </source>
</evidence>
<keyword evidence="2" id="KW-1185">Reference proteome</keyword>
<dbReference type="EMBL" id="CP093313">
    <property type="protein sequence ID" value="UWZ84794.1"/>
    <property type="molecule type" value="Genomic_DNA"/>
</dbReference>
<dbReference type="RefSeq" id="WP_260794300.1">
    <property type="nucleotide sequence ID" value="NZ_CP093313.1"/>
</dbReference>
<dbReference type="Gene3D" id="3.10.450.50">
    <property type="match status" value="1"/>
</dbReference>
<dbReference type="AlphaFoldDB" id="A0A9J7BSR5"/>
<sequence>MSAEDTAHLFSREHLIRTERSTLIGLMVQQAIDWSLPDAKTLQRYIDETERLLEEFHESMSGPTVEELRRAVETGSGANPFQRGENLREPIFYSGESAYSFQFRDLSVPKYQADNPWLEKQRGFTIQSARDVVHALVKLQNGKFTSTFASLADLSPEEWTFLPSFVFTVDELAEASDMDRGLIERVVNTFILPADQRNACFRAVDDFNVVCAAPIIPIRDGQLLLLEQYTLEQSLYESPFFWMWDDKAYRNTLHVNRCKFLEDLSEARLKAIFGERAVLSNIRVSEGKGKDAGEIDTLVLFGDRAIIVQAKSKRLTMEARKGNDNLIRSDFKKSVQDSYDQALGCARALTSSSYAFLRPDETRIEVPKNLKEIYILCLVSDHYPALSFQVRQFLKYEADLVIQAPFVLDVFTLDVIAEMLETPIQFLSYLKRRASYQEKIYTGHELTILSYHLKRNLWFEEQYDMIQLGDDIAADLDIAMMVRREGAPGPRTPDGILTRVKGTRVGEILRQIESRPNPGTINLGFALLMLSEDAVVNLSDAIDKMAWQSANDGSHHDLTMPMGESGEGLTVHCNSHPIPVAVPKLEKHCLMRKYRARAARWYGICIAPDASIRFGVNLEFTWEPDPTMDRVISAYPGHGSFTSMSAPHGKRGKIGRNDPCPCGSGRKFKKCCSL</sequence>
<accession>A0A9J7BSR5</accession>
<reference evidence="1" key="1">
    <citation type="submission" date="2021-04" db="EMBL/GenBank/DDBJ databases">
        <title>Phylogenetic analysis of Acidobacteriaceae.</title>
        <authorList>
            <person name="Qiu L."/>
            <person name="Zhang Q."/>
        </authorList>
    </citation>
    <scope>NUCLEOTIDE SEQUENCE</scope>
    <source>
        <strain evidence="1">DSM 25168</strain>
    </source>
</reference>
<gene>
    <name evidence="1" type="ORF">MOP44_02390</name>
</gene>
<dbReference type="KEGG" id="orp:MOP44_02390"/>
<organism evidence="1 2">
    <name type="scientific">Occallatibacter riparius</name>
    <dbReference type="NCBI Taxonomy" id="1002689"/>
    <lineage>
        <taxon>Bacteria</taxon>
        <taxon>Pseudomonadati</taxon>
        <taxon>Acidobacteriota</taxon>
        <taxon>Terriglobia</taxon>
        <taxon>Terriglobales</taxon>
        <taxon>Acidobacteriaceae</taxon>
        <taxon>Occallatibacter</taxon>
    </lineage>
</organism>
<protein>
    <submittedName>
        <fullName evidence="1">SEC-C domain-containing protein</fullName>
    </submittedName>
</protein>
<proteinExistence type="predicted"/>
<dbReference type="Proteomes" id="UP001059380">
    <property type="component" value="Chromosome"/>
</dbReference>
<evidence type="ECO:0000313" key="1">
    <source>
        <dbReference type="EMBL" id="UWZ84794.1"/>
    </source>
</evidence>
<dbReference type="Pfam" id="PF02810">
    <property type="entry name" value="SEC-C"/>
    <property type="match status" value="1"/>
</dbReference>
<name>A0A9J7BSR5_9BACT</name>
<dbReference type="PANTHER" id="PTHR33747">
    <property type="entry name" value="UPF0225 PROTEIN SCO1677"/>
    <property type="match status" value="1"/>
</dbReference>
<dbReference type="InterPro" id="IPR004027">
    <property type="entry name" value="SEC_C_motif"/>
</dbReference>